<name>A0ABY5W7K6_9ACTN</name>
<protein>
    <submittedName>
        <fullName evidence="5">Hsp20 family protein</fullName>
    </submittedName>
</protein>
<reference evidence="5" key="1">
    <citation type="submission" date="2021-04" db="EMBL/GenBank/DDBJ databases">
        <authorList>
            <person name="Hartkoorn R.C."/>
            <person name="Beaudoing E."/>
            <person name="Hot D."/>
        </authorList>
    </citation>
    <scope>NUCLEOTIDE SEQUENCE</scope>
    <source>
        <strain evidence="5">NRRL B-16292</strain>
    </source>
</reference>
<reference evidence="5" key="2">
    <citation type="submission" date="2022-09" db="EMBL/GenBank/DDBJ databases">
        <title>Biosynthetic gene clusters of Dactylosporangioum fulvum.</title>
        <authorList>
            <person name="Caradec T."/>
        </authorList>
    </citation>
    <scope>NUCLEOTIDE SEQUENCE</scope>
    <source>
        <strain evidence="5">NRRL B-16292</strain>
    </source>
</reference>
<proteinExistence type="inferred from homology"/>
<evidence type="ECO:0000313" key="6">
    <source>
        <dbReference type="Proteomes" id="UP001059617"/>
    </source>
</evidence>
<evidence type="ECO:0000256" key="2">
    <source>
        <dbReference type="RuleBase" id="RU003616"/>
    </source>
</evidence>
<comment type="similarity">
    <text evidence="1 2">Belongs to the small heat shock protein (HSP20) family.</text>
</comment>
<dbReference type="Pfam" id="PF00011">
    <property type="entry name" value="HSP20"/>
    <property type="match status" value="1"/>
</dbReference>
<dbReference type="InterPro" id="IPR002068">
    <property type="entry name" value="A-crystallin/Hsp20_dom"/>
</dbReference>
<evidence type="ECO:0000256" key="3">
    <source>
        <dbReference type="SAM" id="MobiDB-lite"/>
    </source>
</evidence>
<dbReference type="PROSITE" id="PS01031">
    <property type="entry name" value="SHSP"/>
    <property type="match status" value="1"/>
</dbReference>
<organism evidence="5 6">
    <name type="scientific">Dactylosporangium fulvum</name>
    <dbReference type="NCBI Taxonomy" id="53359"/>
    <lineage>
        <taxon>Bacteria</taxon>
        <taxon>Bacillati</taxon>
        <taxon>Actinomycetota</taxon>
        <taxon>Actinomycetes</taxon>
        <taxon>Micromonosporales</taxon>
        <taxon>Micromonosporaceae</taxon>
        <taxon>Dactylosporangium</taxon>
    </lineage>
</organism>
<accession>A0ABY5W7K6</accession>
<dbReference type="Proteomes" id="UP001059617">
    <property type="component" value="Chromosome"/>
</dbReference>
<feature type="compositionally biased region" description="Polar residues" evidence="3">
    <location>
        <begin position="20"/>
        <end position="34"/>
    </location>
</feature>
<feature type="region of interest" description="Disordered" evidence="3">
    <location>
        <begin position="20"/>
        <end position="124"/>
    </location>
</feature>
<dbReference type="EMBL" id="CP073720">
    <property type="protein sequence ID" value="UWP86020.1"/>
    <property type="molecule type" value="Genomic_DNA"/>
</dbReference>
<evidence type="ECO:0000259" key="4">
    <source>
        <dbReference type="PROSITE" id="PS01031"/>
    </source>
</evidence>
<dbReference type="Gene3D" id="2.60.40.790">
    <property type="match status" value="1"/>
</dbReference>
<dbReference type="SUPFAM" id="SSF49764">
    <property type="entry name" value="HSP20-like chaperones"/>
    <property type="match status" value="1"/>
</dbReference>
<feature type="domain" description="SHSP" evidence="4">
    <location>
        <begin position="20"/>
        <end position="124"/>
    </location>
</feature>
<dbReference type="InterPro" id="IPR008978">
    <property type="entry name" value="HSP20-like_chaperone"/>
</dbReference>
<sequence length="124" mass="12641">MPLSRWDPASALARIENEVSNAAQHAHSTSVRTSTDGDDLVITVDGVDPSNVDVQVSGGTLTVRGQGGSSTSGSYDQGGVHFSSSSSSSSSFARSFSLPSGVDQSDVVTEPSGNGVKIRIKNAA</sequence>
<evidence type="ECO:0000256" key="1">
    <source>
        <dbReference type="PROSITE-ProRule" id="PRU00285"/>
    </source>
</evidence>
<gene>
    <name evidence="5" type="ORF">Dfulv_17910</name>
</gene>
<evidence type="ECO:0000313" key="5">
    <source>
        <dbReference type="EMBL" id="UWP86020.1"/>
    </source>
</evidence>
<keyword evidence="6" id="KW-1185">Reference proteome</keyword>
<dbReference type="RefSeq" id="WP_259864563.1">
    <property type="nucleotide sequence ID" value="NZ_BAAAST010000061.1"/>
</dbReference>
<dbReference type="CDD" id="cd06464">
    <property type="entry name" value="ACD_sHsps-like"/>
    <property type="match status" value="1"/>
</dbReference>
<feature type="compositionally biased region" description="Low complexity" evidence="3">
    <location>
        <begin position="82"/>
        <end position="97"/>
    </location>
</feature>